<dbReference type="EMBL" id="JAFJYH010000052">
    <property type="protein sequence ID" value="KAG4422253.1"/>
    <property type="molecule type" value="Genomic_DNA"/>
</dbReference>
<evidence type="ECO:0000313" key="3">
    <source>
        <dbReference type="Proteomes" id="UP000664132"/>
    </source>
</evidence>
<organism evidence="2 3">
    <name type="scientific">Cadophora malorum</name>
    <dbReference type="NCBI Taxonomy" id="108018"/>
    <lineage>
        <taxon>Eukaryota</taxon>
        <taxon>Fungi</taxon>
        <taxon>Dikarya</taxon>
        <taxon>Ascomycota</taxon>
        <taxon>Pezizomycotina</taxon>
        <taxon>Leotiomycetes</taxon>
        <taxon>Helotiales</taxon>
        <taxon>Ploettnerulaceae</taxon>
        <taxon>Cadophora</taxon>
    </lineage>
</organism>
<accession>A0A8H7WCG6</accession>
<reference evidence="2" key="1">
    <citation type="submission" date="2021-02" db="EMBL/GenBank/DDBJ databases">
        <title>Genome sequence Cadophora malorum strain M34.</title>
        <authorList>
            <person name="Stefanovic E."/>
            <person name="Vu D."/>
            <person name="Scully C."/>
            <person name="Dijksterhuis J."/>
            <person name="Roader J."/>
            <person name="Houbraken J."/>
        </authorList>
    </citation>
    <scope>NUCLEOTIDE SEQUENCE</scope>
    <source>
        <strain evidence="2">M34</strain>
    </source>
</reference>
<feature type="region of interest" description="Disordered" evidence="1">
    <location>
        <begin position="1"/>
        <end position="23"/>
    </location>
</feature>
<protein>
    <submittedName>
        <fullName evidence="2">Uncharacterized protein</fullName>
    </submittedName>
</protein>
<proteinExistence type="predicted"/>
<evidence type="ECO:0000256" key="1">
    <source>
        <dbReference type="SAM" id="MobiDB-lite"/>
    </source>
</evidence>
<name>A0A8H7WCG6_9HELO</name>
<evidence type="ECO:0000313" key="2">
    <source>
        <dbReference type="EMBL" id="KAG4422253.1"/>
    </source>
</evidence>
<keyword evidence="3" id="KW-1185">Reference proteome</keyword>
<gene>
    <name evidence="2" type="ORF">IFR04_004633</name>
</gene>
<comment type="caution">
    <text evidence="2">The sequence shown here is derived from an EMBL/GenBank/DDBJ whole genome shotgun (WGS) entry which is preliminary data.</text>
</comment>
<dbReference type="AlphaFoldDB" id="A0A8H7WCG6"/>
<sequence length="185" mass="20039">MPKSQTPTPAPAPAGAQHRYSTRKQKAALEAFDALISDPESRSLSQTPTTNQGLADTTQSAFVAEVGDGAGTRTMADILGSVNLLALSQDGTVVGRMLLALSGAVERVEGERERESEADTVGKDEVGEKREDETLELKMKIQFMKMVTEEMGRGDKEMLRGLLKWVVDVVGEFEKELGELDGRRG</sequence>
<dbReference type="Proteomes" id="UP000664132">
    <property type="component" value="Unassembled WGS sequence"/>
</dbReference>